<keyword evidence="4" id="KW-1185">Reference proteome</keyword>
<evidence type="ECO:0000259" key="2">
    <source>
        <dbReference type="Pfam" id="PF00535"/>
    </source>
</evidence>
<organism evidence="3 4">
    <name type="scientific">Lactococcus hircilactis</name>
    <dbReference type="NCBI Taxonomy" id="1494462"/>
    <lineage>
        <taxon>Bacteria</taxon>
        <taxon>Bacillati</taxon>
        <taxon>Bacillota</taxon>
        <taxon>Bacilli</taxon>
        <taxon>Lactobacillales</taxon>
        <taxon>Streptococcaceae</taxon>
        <taxon>Lactococcus</taxon>
    </lineage>
</organism>
<dbReference type="Pfam" id="PF00535">
    <property type="entry name" value="Glycos_transf_2"/>
    <property type="match status" value="1"/>
</dbReference>
<dbReference type="OrthoDB" id="9807778at2"/>
<dbReference type="InterPro" id="IPR001173">
    <property type="entry name" value="Glyco_trans_2-like"/>
</dbReference>
<keyword evidence="1" id="KW-0812">Transmembrane</keyword>
<dbReference type="SUPFAM" id="SSF53448">
    <property type="entry name" value="Nucleotide-diphospho-sugar transferases"/>
    <property type="match status" value="1"/>
</dbReference>
<dbReference type="InterPro" id="IPR029044">
    <property type="entry name" value="Nucleotide-diphossugar_trans"/>
</dbReference>
<keyword evidence="3" id="KW-0808">Transferase</keyword>
<name>A0A7X1Z7Z1_9LACT</name>
<proteinExistence type="predicted"/>
<evidence type="ECO:0000313" key="3">
    <source>
        <dbReference type="EMBL" id="MQW39357.1"/>
    </source>
</evidence>
<feature type="transmembrane region" description="Helical" evidence="1">
    <location>
        <begin position="229"/>
        <end position="250"/>
    </location>
</feature>
<dbReference type="Gene3D" id="3.90.550.10">
    <property type="entry name" value="Spore Coat Polysaccharide Biosynthesis Protein SpsA, Chain A"/>
    <property type="match status" value="1"/>
</dbReference>
<gene>
    <name evidence="3" type="ORF">GHI93_05310</name>
</gene>
<dbReference type="GO" id="GO:0005886">
    <property type="term" value="C:plasma membrane"/>
    <property type="evidence" value="ECO:0007669"/>
    <property type="project" value="TreeGrafter"/>
</dbReference>
<reference evidence="3 4" key="1">
    <citation type="submission" date="2019-10" db="EMBL/GenBank/DDBJ databases">
        <authorList>
            <person name="Dong K."/>
        </authorList>
    </citation>
    <scope>NUCLEOTIDE SEQUENCE [LARGE SCALE GENOMIC DNA]</scope>
    <source>
        <strain evidence="3 4">DSM 28960</strain>
    </source>
</reference>
<accession>A0A7X1Z7Z1</accession>
<dbReference type="EMBL" id="WITJ01000006">
    <property type="protein sequence ID" value="MQW39357.1"/>
    <property type="molecule type" value="Genomic_DNA"/>
</dbReference>
<protein>
    <submittedName>
        <fullName evidence="3">Glycosyltransferase</fullName>
    </submittedName>
</protein>
<comment type="caution">
    <text evidence="3">The sequence shown here is derived from an EMBL/GenBank/DDBJ whole genome shotgun (WGS) entry which is preliminary data.</text>
</comment>
<dbReference type="CDD" id="cd04187">
    <property type="entry name" value="DPM1_like_bac"/>
    <property type="match status" value="1"/>
</dbReference>
<dbReference type="PANTHER" id="PTHR48090:SF8">
    <property type="entry name" value="GLYCOSYLTRANSFERASE CSBB-RELATED"/>
    <property type="match status" value="1"/>
</dbReference>
<dbReference type="AlphaFoldDB" id="A0A7X1Z7Z1"/>
<keyword evidence="1" id="KW-0472">Membrane</keyword>
<dbReference type="Proteomes" id="UP000439550">
    <property type="component" value="Unassembled WGS sequence"/>
</dbReference>
<keyword evidence="1" id="KW-1133">Transmembrane helix</keyword>
<evidence type="ECO:0000256" key="1">
    <source>
        <dbReference type="SAM" id="Phobius"/>
    </source>
</evidence>
<feature type="transmembrane region" description="Helical" evidence="1">
    <location>
        <begin position="262"/>
        <end position="287"/>
    </location>
</feature>
<dbReference type="RefSeq" id="WP_153496115.1">
    <property type="nucleotide sequence ID" value="NZ_CAXYUY010000025.1"/>
</dbReference>
<sequence length="306" mass="35443">MILSLIIPCYNEEKSIPLFFERTERVRLQLKVDFEYWFIDDGSQDQTLSYLKRLNKQHEYVHYLSFSRNFGKEAAMFAGLQVSTGDFVTILDADLQDPPEVLIEMVEKIGLENVDCVAARRMNRVGEAYLTSLGSKAFYFLMNKMSRTPVVDGVRDFRLMRRQMVDSILSLTESSRFSKGLFTWVGFSTEYVSYPNEQRVSGSTKWKFGNKIRYAMDGLINFSEIPLNFVTYSGLLMVLMTILAIIVLVIRQLFFHHSVSGWTSMVVILLFCFGFTWLTLGVIGKYISTVFLEVKKRPIYIIKEKK</sequence>
<dbReference type="PANTHER" id="PTHR48090">
    <property type="entry name" value="UNDECAPRENYL-PHOSPHATE 4-DEOXY-4-FORMAMIDO-L-ARABINOSE TRANSFERASE-RELATED"/>
    <property type="match status" value="1"/>
</dbReference>
<evidence type="ECO:0000313" key="4">
    <source>
        <dbReference type="Proteomes" id="UP000439550"/>
    </source>
</evidence>
<feature type="domain" description="Glycosyltransferase 2-like" evidence="2">
    <location>
        <begin position="4"/>
        <end position="168"/>
    </location>
</feature>
<dbReference type="GO" id="GO:0016740">
    <property type="term" value="F:transferase activity"/>
    <property type="evidence" value="ECO:0007669"/>
    <property type="project" value="UniProtKB-KW"/>
</dbReference>
<dbReference type="InterPro" id="IPR050256">
    <property type="entry name" value="Glycosyltransferase_2"/>
</dbReference>